<dbReference type="OrthoDB" id="3993678at2759"/>
<feature type="compositionally biased region" description="Low complexity" evidence="2">
    <location>
        <begin position="494"/>
        <end position="508"/>
    </location>
</feature>
<keyword evidence="1" id="KW-0175">Coiled coil</keyword>
<evidence type="ECO:0000256" key="2">
    <source>
        <dbReference type="SAM" id="MobiDB-lite"/>
    </source>
</evidence>
<dbReference type="OMA" id="GMIHANS"/>
<feature type="region of interest" description="Disordered" evidence="2">
    <location>
        <begin position="1"/>
        <end position="35"/>
    </location>
</feature>
<feature type="compositionally biased region" description="Polar residues" evidence="2">
    <location>
        <begin position="763"/>
        <end position="775"/>
    </location>
</feature>
<feature type="compositionally biased region" description="Polar residues" evidence="2">
    <location>
        <begin position="261"/>
        <end position="314"/>
    </location>
</feature>
<dbReference type="eggNOG" id="ENOG502S6M4">
    <property type="taxonomic scope" value="Eukaryota"/>
</dbReference>
<dbReference type="AlphaFoldDB" id="C4R1D5"/>
<gene>
    <name evidence="3" type="ordered locus">PAS_chr2-1_0664</name>
</gene>
<feature type="region of interest" description="Disordered" evidence="2">
    <location>
        <begin position="733"/>
        <end position="796"/>
    </location>
</feature>
<feature type="compositionally biased region" description="Acidic residues" evidence="2">
    <location>
        <begin position="418"/>
        <end position="449"/>
    </location>
</feature>
<dbReference type="InParanoid" id="C4R1D5"/>
<feature type="coiled-coil region" evidence="1">
    <location>
        <begin position="983"/>
        <end position="1069"/>
    </location>
</feature>
<name>C4R1D5_KOMPG</name>
<dbReference type="EMBL" id="FN392320">
    <property type="protein sequence ID" value="CAY69309.1"/>
    <property type="molecule type" value="Genomic_DNA"/>
</dbReference>
<reference evidence="3 4" key="1">
    <citation type="journal article" date="2009" name="Nat. Biotechnol.">
        <title>Genome sequence of the recombinant protein production host Pichia pastoris.</title>
        <authorList>
            <person name="De Schutter K."/>
            <person name="Lin Y.C."/>
            <person name="Tiels P."/>
            <person name="Van Hecke A."/>
            <person name="Glinka S."/>
            <person name="Weber-Lehmann J."/>
            <person name="Rouze P."/>
            <person name="Van de Peer Y."/>
            <person name="Callewaert N."/>
        </authorList>
    </citation>
    <scope>NUCLEOTIDE SEQUENCE [LARGE SCALE GENOMIC DNA]</scope>
    <source>
        <strain evidence="4">GS115 / ATCC 20864</strain>
    </source>
</reference>
<keyword evidence="4" id="KW-1185">Reference proteome</keyword>
<organism evidence="3 4">
    <name type="scientific">Komagataella phaffii (strain GS115 / ATCC 20864)</name>
    <name type="common">Yeast</name>
    <name type="synonym">Pichia pastoris</name>
    <dbReference type="NCBI Taxonomy" id="644223"/>
    <lineage>
        <taxon>Eukaryota</taxon>
        <taxon>Fungi</taxon>
        <taxon>Dikarya</taxon>
        <taxon>Ascomycota</taxon>
        <taxon>Saccharomycotina</taxon>
        <taxon>Pichiomycetes</taxon>
        <taxon>Pichiales</taxon>
        <taxon>Pichiaceae</taxon>
        <taxon>Komagataella</taxon>
    </lineage>
</organism>
<dbReference type="Proteomes" id="UP000000314">
    <property type="component" value="Chromosome 2"/>
</dbReference>
<proteinExistence type="predicted"/>
<evidence type="ECO:0000313" key="3">
    <source>
        <dbReference type="EMBL" id="CAY69309.1"/>
    </source>
</evidence>
<dbReference type="FunCoup" id="C4R1D5">
    <property type="interactions" value="77"/>
</dbReference>
<feature type="compositionally biased region" description="Polar residues" evidence="2">
    <location>
        <begin position="783"/>
        <end position="796"/>
    </location>
</feature>
<dbReference type="SMR" id="C4R1D5"/>
<accession>C4R1D5</accession>
<feature type="compositionally biased region" description="Polar residues" evidence="2">
    <location>
        <begin position="225"/>
        <end position="236"/>
    </location>
</feature>
<dbReference type="KEGG" id="ppa:PAS_chr2-1_0664"/>
<evidence type="ECO:0000256" key="1">
    <source>
        <dbReference type="SAM" id="Coils"/>
    </source>
</evidence>
<feature type="compositionally biased region" description="Basic and acidic residues" evidence="2">
    <location>
        <begin position="450"/>
        <end position="484"/>
    </location>
</feature>
<evidence type="ECO:0000313" key="4">
    <source>
        <dbReference type="Proteomes" id="UP000000314"/>
    </source>
</evidence>
<dbReference type="HOGENOM" id="CLU_004904_0_0_1"/>
<feature type="compositionally biased region" description="Basic and acidic residues" evidence="2">
    <location>
        <begin position="733"/>
        <end position="742"/>
    </location>
</feature>
<feature type="compositionally biased region" description="Low complexity" evidence="2">
    <location>
        <begin position="371"/>
        <end position="382"/>
    </location>
</feature>
<feature type="compositionally biased region" description="Polar residues" evidence="2">
    <location>
        <begin position="202"/>
        <end position="216"/>
    </location>
</feature>
<dbReference type="RefSeq" id="XP_002491589.1">
    <property type="nucleotide sequence ID" value="XM_002491544.1"/>
</dbReference>
<feature type="compositionally biased region" description="Polar residues" evidence="2">
    <location>
        <begin position="386"/>
        <end position="405"/>
    </location>
</feature>
<protein>
    <submittedName>
        <fullName evidence="3">Uncharacterized protein</fullName>
    </submittedName>
</protein>
<dbReference type="GeneID" id="8198944"/>
<feature type="region of interest" description="Disordered" evidence="2">
    <location>
        <begin position="627"/>
        <end position="704"/>
    </location>
</feature>
<dbReference type="STRING" id="644223.C4R1D5"/>
<feature type="region of interest" description="Disordered" evidence="2">
    <location>
        <begin position="202"/>
        <end position="518"/>
    </location>
</feature>
<sequence length="1073" mass="120407">MDAAMSTTNRRPLSQAEGASTINHSIPLPAQSSRTRTLEQRAFIDVRETPSQGYPPHSNSFHTMSMVASPYYDGSLRQPYVEPSTRTGSMTSTASRLFRRGHKTSKFDVETEKEGEVYVDSNDSVTFDDLQYLRDRGRYGTDGSAQLDTTPLIPTLSLRPKGPGGEQNNTQYRKQLTAHRKMAMYQASKDPLLQNRAMSLQPQGMNPQNQVYSQTPVGYPAPGSFNGSNLTDSRGISFQGPEPRSMSFQTGPYQQDPRYVSHQSSSYQQDPRSMSFQGGSYQQDPRSMSFQGSPYQQDPRSMSFQGGSYQQDPRSMSFKGPAGDPRMASFSGAHPSRPIYGRPPQSQQLPPRAYSLVNGGPSNMRPRPPFNSSDRLSNSSSDRISKTQGQPSQNSVEPSTLSTETAPPPRLRKLNAYDFDEEDDDNDDNDDNEDNNQEENEDGERENDIEERAGEAEDDLNEKHNEEQDSLPYEEKDAETKNEQPDNVFDYRPSSSVIDSSSSNKRSSLAGAPINHTHLRTVPLNTSTEQNLPISNVNRISRENPGRSQNNGFVLSGNSLISSLDTSPDRSKQVNTTNTRNSQQLYHMAQHNQTNDTNMTYFTASEFTSPVYRKSVVKEADSTIDVTSAGTNTEGNDSTVLPETPTKLNANKADLFSLRADTTENSVPRRRVPPPSSVSPTQKNERRKSISSSNSASGHPKGKALFSKLGFKNKKESNSPKFFSRFRFNRRSSKDSDTRFNNDDIFVDDPSYVGSGQGKPAVPNNNVGDFQQPRQFESDDRSLNPSHVSQSTNSPSFIQAKEDVLKTYNAPVVENEVRFGNEHKFNVFEPLADTKTSESDFNEQISDHKNELSPVTTNSSPTVNAKDPLKETLSHLSVNELSKYEFTSSQVGMIHANSDLLDELQIVSKELAESINREYGLPLDATEARVIEQSKYIADLSKKLNVERKKRFIAEEQVLAWEKGSNPSALGLSYKNQEHTNTIVEKDQLIEKYKTKLDEYEADLARSREKIKSLKEKNDEYATVIIPELENKIQVNERQNYDDALQRDLERLKLENDYLKETMDKLTTRKVFT</sequence>
<feature type="region of interest" description="Disordered" evidence="2">
    <location>
        <begin position="141"/>
        <end position="169"/>
    </location>
</feature>
<feature type="region of interest" description="Disordered" evidence="2">
    <location>
        <begin position="559"/>
        <end position="578"/>
    </location>
</feature>
<feature type="compositionally biased region" description="Polar residues" evidence="2">
    <location>
        <begin position="627"/>
        <end position="649"/>
    </location>
</feature>